<reference evidence="2 3" key="1">
    <citation type="journal article" date="2013" name="PLoS ONE">
        <title>Assembly-driven community genomics of a hypersaline microbial ecosystem.</title>
        <authorList>
            <person name="Podell S."/>
            <person name="Ugalde J.A."/>
            <person name="Narasingarao P."/>
            <person name="Banfield J.F."/>
            <person name="Heidelberg K.B."/>
            <person name="Allen E.E."/>
        </authorList>
    </citation>
    <scope>NUCLEOTIDE SEQUENCE [LARGE SCALE GENOMIC DNA]</scope>
    <source>
        <strain evidence="3">J07HQW2</strain>
    </source>
</reference>
<accession>U1N0F7</accession>
<gene>
    <name evidence="2" type="ORF">J07HQW2_02754</name>
</gene>
<dbReference type="eggNOG" id="arCOG00394">
    <property type="taxonomic scope" value="Archaea"/>
</dbReference>
<dbReference type="STRING" id="1238425.J07HQW2_02754"/>
<dbReference type="RefSeq" id="WP_021055747.1">
    <property type="nucleotide sequence ID" value="NZ_KE356561.1"/>
</dbReference>
<dbReference type="EMBL" id="KE356561">
    <property type="protein sequence ID" value="ERG96279.1"/>
    <property type="molecule type" value="Genomic_DNA"/>
</dbReference>
<dbReference type="SUPFAM" id="SSF46785">
    <property type="entry name" value="Winged helix' DNA-binding domain"/>
    <property type="match status" value="1"/>
</dbReference>
<name>U1N0F7_9EURY</name>
<organism evidence="2 3">
    <name type="scientific">Haloquadratum walsbyi J07HQW2</name>
    <dbReference type="NCBI Taxonomy" id="1238425"/>
    <lineage>
        <taxon>Archaea</taxon>
        <taxon>Methanobacteriati</taxon>
        <taxon>Methanobacteriota</taxon>
        <taxon>Stenosarchaea group</taxon>
        <taxon>Halobacteria</taxon>
        <taxon>Halobacteriales</taxon>
        <taxon>Haloferacaceae</taxon>
        <taxon>Haloquadratum</taxon>
    </lineage>
</organism>
<dbReference type="Gene3D" id="1.10.10.10">
    <property type="entry name" value="Winged helix-like DNA-binding domain superfamily/Winged helix DNA-binding domain"/>
    <property type="match status" value="1"/>
</dbReference>
<dbReference type="Proteomes" id="UP000030710">
    <property type="component" value="Unassembled WGS sequence"/>
</dbReference>
<dbReference type="AlphaFoldDB" id="U1N0F7"/>
<sequence>MAQGEEERLDDLPPSAKLVFKVLEYDGPLTQKGIVEESMLSARTVRYALERLEDIDIVDEDVYFADARQNLYQLTEAVPKAATSTDGGESDSTSSSFNSDSDSDSDSDSEVGPRHAE</sequence>
<feature type="compositionally biased region" description="Low complexity" evidence="1">
    <location>
        <begin position="84"/>
        <end position="100"/>
    </location>
</feature>
<dbReference type="InterPro" id="IPR036390">
    <property type="entry name" value="WH_DNA-bd_sf"/>
</dbReference>
<dbReference type="HOGENOM" id="CLU_176006_1_0_2"/>
<dbReference type="InterPro" id="IPR036388">
    <property type="entry name" value="WH-like_DNA-bd_sf"/>
</dbReference>
<protein>
    <submittedName>
        <fullName evidence="2">Uncharacterized protein</fullName>
    </submittedName>
</protein>
<feature type="region of interest" description="Disordered" evidence="1">
    <location>
        <begin position="80"/>
        <end position="117"/>
    </location>
</feature>
<evidence type="ECO:0000256" key="1">
    <source>
        <dbReference type="SAM" id="MobiDB-lite"/>
    </source>
</evidence>
<evidence type="ECO:0000313" key="3">
    <source>
        <dbReference type="Proteomes" id="UP000030710"/>
    </source>
</evidence>
<proteinExistence type="predicted"/>
<evidence type="ECO:0000313" key="2">
    <source>
        <dbReference type="EMBL" id="ERG96279.1"/>
    </source>
</evidence>